<dbReference type="Pfam" id="PF13692">
    <property type="entry name" value="Glyco_trans_1_4"/>
    <property type="match status" value="1"/>
</dbReference>
<feature type="domain" description="Starch synthase catalytic" evidence="5">
    <location>
        <begin position="1"/>
        <end position="267"/>
    </location>
</feature>
<dbReference type="KEGG" id="swp:swp_1318"/>
<dbReference type="PANTHER" id="PTHR45825:SF11">
    <property type="entry name" value="ALPHA AMYLASE DOMAIN-CONTAINING PROTEIN"/>
    <property type="match status" value="1"/>
</dbReference>
<dbReference type="EC" id="2.4.1.21" evidence="2"/>
<dbReference type="Proteomes" id="UP000000753">
    <property type="component" value="Chromosome"/>
</dbReference>
<proteinExistence type="predicted"/>
<keyword evidence="4 6" id="KW-0808">Transferase</keyword>
<dbReference type="PANTHER" id="PTHR45825">
    <property type="entry name" value="GRANULE-BOUND STARCH SYNTHASE 1, CHLOROPLASTIC/AMYLOPLASTIC"/>
    <property type="match status" value="1"/>
</dbReference>
<dbReference type="EMBL" id="CP000472">
    <property type="protein sequence ID" value="ACJ28106.1"/>
    <property type="molecule type" value="Genomic_DNA"/>
</dbReference>
<dbReference type="AlphaFoldDB" id="B8CJK9"/>
<evidence type="ECO:0000256" key="1">
    <source>
        <dbReference type="ARBA" id="ARBA00001478"/>
    </source>
</evidence>
<dbReference type="SUPFAM" id="SSF53756">
    <property type="entry name" value="UDP-Glycosyltransferase/glycogen phosphorylase"/>
    <property type="match status" value="1"/>
</dbReference>
<evidence type="ECO:0000256" key="4">
    <source>
        <dbReference type="ARBA" id="ARBA00022679"/>
    </source>
</evidence>
<accession>B8CJK9</accession>
<keyword evidence="3 6" id="KW-0328">Glycosyltransferase</keyword>
<dbReference type="eggNOG" id="COG0297">
    <property type="taxonomic scope" value="Bacteria"/>
</dbReference>
<evidence type="ECO:0000256" key="3">
    <source>
        <dbReference type="ARBA" id="ARBA00022676"/>
    </source>
</evidence>
<sequence length="561" mass="61882">MLAAENGAIAGAKVGGMADVVRDLPLALAKHNVAVDVAMPSYGFLQDTISAKQICKLRVNFAGRVEQVSVFKAAHPSLDDCYCYLFSHPLFNAGGEIYSQGDASRPFATDASKFALFSLAVATALTDDSQAIEANETSSVIMPPPDVIHLHDWHCGFFAILRALEPNFEALLATPCVFSIHNLALQGIRPLTDEVSSLAAWFPQLTAQLDEQQLAAIVDPRYRHCVNPLRAAIVLSDRVHLVSPSYATEVLRPSMPEQGFFGGEGLELELQEKLEQGRVIGILNGCMYDTDIQDQQTYLSSARAQFSVSDWQALLLQAESALLRWQVGKEQVSSQHFVAQSRLQQWQNSAPLEALQSGLAEEARFLMTSVGRLTDQKVMILRYRFSSAAANESFHGKTVLQVLLERLALLKPNGQFILLGSGDKQIAREFSDLAAQYNNFVFLDGYDEQLSSSLYQLGSLFLMPSSFEPCGISQMLAMREGQLCLVNHVGGLKDTVQHMETGFVFAGNDIHEQGVALIAIFEAAIALHGSDKWRAMEQLALQQRFDWHSQAKQYVDKLYCL</sequence>
<dbReference type="Pfam" id="PF08323">
    <property type="entry name" value="Glyco_transf_5"/>
    <property type="match status" value="1"/>
</dbReference>
<reference evidence="6 7" key="1">
    <citation type="journal article" date="2008" name="PLoS ONE">
        <title>Environmental adaptation: genomic analysis of the piezotolerant and psychrotolerant deep-sea iron reducing bacterium Shewanella piezotolerans WP3.</title>
        <authorList>
            <person name="Wang F."/>
            <person name="Wang J."/>
            <person name="Jian H."/>
            <person name="Zhang B."/>
            <person name="Li S."/>
            <person name="Wang F."/>
            <person name="Zeng X."/>
            <person name="Gao L."/>
            <person name="Bartlett D.H."/>
            <person name="Yu J."/>
            <person name="Hu S."/>
            <person name="Xiao X."/>
        </authorList>
    </citation>
    <scope>NUCLEOTIDE SEQUENCE [LARGE SCALE GENOMIC DNA]</scope>
    <source>
        <strain evidence="7">WP3 / JCM 13877</strain>
    </source>
</reference>
<organism evidence="6 7">
    <name type="scientific">Shewanella piezotolerans (strain WP3 / JCM 13877)</name>
    <dbReference type="NCBI Taxonomy" id="225849"/>
    <lineage>
        <taxon>Bacteria</taxon>
        <taxon>Pseudomonadati</taxon>
        <taxon>Pseudomonadota</taxon>
        <taxon>Gammaproteobacteria</taxon>
        <taxon>Alteromonadales</taxon>
        <taxon>Shewanellaceae</taxon>
        <taxon>Shewanella</taxon>
    </lineage>
</organism>
<evidence type="ECO:0000256" key="2">
    <source>
        <dbReference type="ARBA" id="ARBA00012588"/>
    </source>
</evidence>
<dbReference type="GO" id="GO:0009011">
    <property type="term" value="F:alpha-1,4-glucan glucosyltransferase (ADP-glucose donor) activity"/>
    <property type="evidence" value="ECO:0007669"/>
    <property type="project" value="UniProtKB-EC"/>
</dbReference>
<dbReference type="CAZy" id="GT5">
    <property type="family name" value="Glycosyltransferase Family 5"/>
</dbReference>
<evidence type="ECO:0000313" key="6">
    <source>
        <dbReference type="EMBL" id="ACJ28106.1"/>
    </source>
</evidence>
<dbReference type="GO" id="GO:0005829">
    <property type="term" value="C:cytosol"/>
    <property type="evidence" value="ECO:0007669"/>
    <property type="project" value="TreeGrafter"/>
</dbReference>
<dbReference type="GO" id="GO:0005978">
    <property type="term" value="P:glycogen biosynthetic process"/>
    <property type="evidence" value="ECO:0007669"/>
    <property type="project" value="TreeGrafter"/>
</dbReference>
<dbReference type="RefSeq" id="WP_020911484.1">
    <property type="nucleotide sequence ID" value="NC_011566.1"/>
</dbReference>
<dbReference type="OrthoDB" id="9808590at2"/>
<comment type="catalytic activity">
    <reaction evidence="1">
        <text>[(1-&gt;4)-alpha-D-glucosyl](n) + ADP-alpha-D-glucose = [(1-&gt;4)-alpha-D-glucosyl](n+1) + ADP + H(+)</text>
        <dbReference type="Rhea" id="RHEA:18189"/>
        <dbReference type="Rhea" id="RHEA-COMP:9584"/>
        <dbReference type="Rhea" id="RHEA-COMP:9587"/>
        <dbReference type="ChEBI" id="CHEBI:15378"/>
        <dbReference type="ChEBI" id="CHEBI:15444"/>
        <dbReference type="ChEBI" id="CHEBI:57498"/>
        <dbReference type="ChEBI" id="CHEBI:456216"/>
        <dbReference type="EC" id="2.4.1.21"/>
    </reaction>
</comment>
<gene>
    <name evidence="6" type="ordered locus">swp_1318</name>
</gene>
<name>B8CJK9_SHEPW</name>
<dbReference type="STRING" id="225849.swp_1318"/>
<dbReference type="Gene3D" id="3.40.50.2000">
    <property type="entry name" value="Glycogen Phosphorylase B"/>
    <property type="match status" value="2"/>
</dbReference>
<evidence type="ECO:0000259" key="5">
    <source>
        <dbReference type="Pfam" id="PF08323"/>
    </source>
</evidence>
<protein>
    <recommendedName>
        <fullName evidence="2">starch synthase</fullName>
        <ecNumber evidence="2">2.4.1.21</ecNumber>
    </recommendedName>
</protein>
<evidence type="ECO:0000313" key="7">
    <source>
        <dbReference type="Proteomes" id="UP000000753"/>
    </source>
</evidence>
<dbReference type="InterPro" id="IPR013534">
    <property type="entry name" value="Starch_synth_cat_dom"/>
</dbReference>
<dbReference type="HOGENOM" id="CLU_009583_18_5_6"/>
<keyword evidence="7" id="KW-1185">Reference proteome</keyword>